<name>A0A7R9QF39_9ACAR</name>
<dbReference type="OrthoDB" id="6480624at2759"/>
<keyword evidence="2" id="KW-1185">Reference proteome</keyword>
<dbReference type="Gene3D" id="3.40.50.1820">
    <property type="entry name" value="alpha/beta hydrolase"/>
    <property type="match status" value="1"/>
</dbReference>
<dbReference type="InterPro" id="IPR029058">
    <property type="entry name" value="AB_hydrolase_fold"/>
</dbReference>
<sequence>MKYWTFSMDEFTKYDITSAIEHVIRVTNSETIGYIGYSLGTTMMYQLLSSKPNYSNIIKPFISLGPFVYISHILSPLLRIPMSLEPILSSNPKPLARLGSLSPLIGRYFCGFAMFKEICVIFGFLFGGFDYPQLNRTQTPRLFAHFPDSSSTIAVSHVIQRIMNENFSYFSYNSSEMNQRVYGQQTAPNYNISSIDSKYIVIMNGLNDWIADPTDVDILVDQLTVPIVRHVIPYEHWTHGDFVFAREVGKYINAPILGVLHSLGFGRMLRVWLNLSTDSFASLCDGLFGRKFSADCTAFLTGGFGRSETFLNTFGPSGSGRSLLTRYLCQNKSN</sequence>
<organism evidence="1">
    <name type="scientific">Medioppia subpectinata</name>
    <dbReference type="NCBI Taxonomy" id="1979941"/>
    <lineage>
        <taxon>Eukaryota</taxon>
        <taxon>Metazoa</taxon>
        <taxon>Ecdysozoa</taxon>
        <taxon>Arthropoda</taxon>
        <taxon>Chelicerata</taxon>
        <taxon>Arachnida</taxon>
        <taxon>Acari</taxon>
        <taxon>Acariformes</taxon>
        <taxon>Sarcoptiformes</taxon>
        <taxon>Oribatida</taxon>
        <taxon>Brachypylina</taxon>
        <taxon>Oppioidea</taxon>
        <taxon>Oppiidae</taxon>
        <taxon>Medioppia</taxon>
    </lineage>
</organism>
<proteinExistence type="predicted"/>
<reference evidence="1" key="1">
    <citation type="submission" date="2020-11" db="EMBL/GenBank/DDBJ databases">
        <authorList>
            <person name="Tran Van P."/>
        </authorList>
    </citation>
    <scope>NUCLEOTIDE SEQUENCE</scope>
</reference>
<dbReference type="AlphaFoldDB" id="A0A7R9QF39"/>
<dbReference type="EMBL" id="CAJPIZ010027359">
    <property type="protein sequence ID" value="CAG2119232.1"/>
    <property type="molecule type" value="Genomic_DNA"/>
</dbReference>
<dbReference type="PANTHER" id="PTHR11005">
    <property type="entry name" value="LYSOSOMAL ACID LIPASE-RELATED"/>
    <property type="match status" value="1"/>
</dbReference>
<feature type="non-terminal residue" evidence="1">
    <location>
        <position position="334"/>
    </location>
</feature>
<dbReference type="Proteomes" id="UP000759131">
    <property type="component" value="Unassembled WGS sequence"/>
</dbReference>
<evidence type="ECO:0000313" key="1">
    <source>
        <dbReference type="EMBL" id="CAD7642514.1"/>
    </source>
</evidence>
<dbReference type="EMBL" id="OC881934">
    <property type="protein sequence ID" value="CAD7642514.1"/>
    <property type="molecule type" value="Genomic_DNA"/>
</dbReference>
<gene>
    <name evidence="1" type="ORF">OSB1V03_LOCUS19181</name>
</gene>
<protein>
    <submittedName>
        <fullName evidence="1">Uncharacterized protein</fullName>
    </submittedName>
</protein>
<dbReference type="SUPFAM" id="SSF53474">
    <property type="entry name" value="alpha/beta-Hydrolases"/>
    <property type="match status" value="1"/>
</dbReference>
<evidence type="ECO:0000313" key="2">
    <source>
        <dbReference type="Proteomes" id="UP000759131"/>
    </source>
</evidence>
<accession>A0A7R9QF39</accession>